<feature type="coiled-coil region" evidence="13">
    <location>
        <begin position="234"/>
        <end position="275"/>
    </location>
</feature>
<organism evidence="16">
    <name type="scientific">Menopon gallinae</name>
    <name type="common">poultry shaft louse</name>
    <dbReference type="NCBI Taxonomy" id="328185"/>
    <lineage>
        <taxon>Eukaryota</taxon>
        <taxon>Metazoa</taxon>
        <taxon>Ecdysozoa</taxon>
        <taxon>Arthropoda</taxon>
        <taxon>Hexapoda</taxon>
        <taxon>Insecta</taxon>
        <taxon>Pterygota</taxon>
        <taxon>Neoptera</taxon>
        <taxon>Paraneoptera</taxon>
        <taxon>Psocodea</taxon>
        <taxon>Troctomorpha</taxon>
        <taxon>Phthiraptera</taxon>
        <taxon>Amblycera</taxon>
        <taxon>Menoponidae</taxon>
        <taxon>Menopon</taxon>
    </lineage>
</organism>
<feature type="domain" description="THAP-type" evidence="15">
    <location>
        <begin position="1"/>
        <end position="87"/>
    </location>
</feature>
<dbReference type="EMBL" id="JARGDH010000005">
    <property type="protein sequence ID" value="KAL0266492.1"/>
    <property type="molecule type" value="Genomic_DNA"/>
</dbReference>
<feature type="region of interest" description="Disordered" evidence="14">
    <location>
        <begin position="98"/>
        <end position="122"/>
    </location>
</feature>
<keyword evidence="6" id="KW-0805">Transcription regulation</keyword>
<comment type="caution">
    <text evidence="16">The sequence shown here is derived from an EMBL/GenBank/DDBJ whole genome shotgun (WGS) entry which is preliminary data.</text>
</comment>
<reference evidence="16" key="1">
    <citation type="journal article" date="2024" name="Gigascience">
        <title>Chromosome-level genome of the poultry shaft louse Menopon gallinae provides insight into the host-switching and adaptive evolution of parasitic lice.</title>
        <authorList>
            <person name="Xu Y."/>
            <person name="Ma L."/>
            <person name="Liu S."/>
            <person name="Liang Y."/>
            <person name="Liu Q."/>
            <person name="He Z."/>
            <person name="Tian L."/>
            <person name="Duan Y."/>
            <person name="Cai W."/>
            <person name="Li H."/>
            <person name="Song F."/>
        </authorList>
    </citation>
    <scope>NUCLEOTIDE SEQUENCE</scope>
    <source>
        <strain evidence="16">Cailab_2023a</strain>
    </source>
</reference>
<dbReference type="InterPro" id="IPR038441">
    <property type="entry name" value="THAP_Znf_sf"/>
</dbReference>
<dbReference type="PROSITE" id="PS50950">
    <property type="entry name" value="ZF_THAP"/>
    <property type="match status" value="1"/>
</dbReference>
<keyword evidence="5" id="KW-0862">Zinc</keyword>
<evidence type="ECO:0000256" key="4">
    <source>
        <dbReference type="ARBA" id="ARBA00022771"/>
    </source>
</evidence>
<evidence type="ECO:0000256" key="14">
    <source>
        <dbReference type="SAM" id="MobiDB-lite"/>
    </source>
</evidence>
<dbReference type="AlphaFoldDB" id="A0AAW2H9M6"/>
<evidence type="ECO:0000256" key="6">
    <source>
        <dbReference type="ARBA" id="ARBA00023015"/>
    </source>
</evidence>
<protein>
    <recommendedName>
        <fullName evidence="15">THAP-type domain-containing protein</fullName>
    </recommendedName>
</protein>
<evidence type="ECO:0000256" key="7">
    <source>
        <dbReference type="ARBA" id="ARBA00023054"/>
    </source>
</evidence>
<dbReference type="PANTHER" id="PTHR46600:SF1">
    <property type="entry name" value="THAP DOMAIN-CONTAINING PROTEIN 1"/>
    <property type="match status" value="1"/>
</dbReference>
<keyword evidence="10" id="KW-0539">Nucleus</keyword>
<evidence type="ECO:0000256" key="11">
    <source>
        <dbReference type="ARBA" id="ARBA00023306"/>
    </source>
</evidence>
<keyword evidence="8 12" id="KW-0238">DNA-binding</keyword>
<dbReference type="GO" id="GO:0008270">
    <property type="term" value="F:zinc ion binding"/>
    <property type="evidence" value="ECO:0007669"/>
    <property type="project" value="UniProtKB-KW"/>
</dbReference>
<keyword evidence="4 12" id="KW-0863">Zinc-finger</keyword>
<evidence type="ECO:0000313" key="16">
    <source>
        <dbReference type="EMBL" id="KAL0266492.1"/>
    </source>
</evidence>
<accession>A0AAW2H9M6</accession>
<dbReference type="Gene3D" id="6.20.210.20">
    <property type="entry name" value="THAP domain"/>
    <property type="match status" value="1"/>
</dbReference>
<evidence type="ECO:0000256" key="1">
    <source>
        <dbReference type="ARBA" id="ARBA00004642"/>
    </source>
</evidence>
<evidence type="ECO:0000256" key="12">
    <source>
        <dbReference type="PROSITE-ProRule" id="PRU00309"/>
    </source>
</evidence>
<proteinExistence type="inferred from homology"/>
<keyword evidence="7 13" id="KW-0175">Coiled coil</keyword>
<dbReference type="SMART" id="SM00980">
    <property type="entry name" value="THAP"/>
    <property type="match status" value="1"/>
</dbReference>
<evidence type="ECO:0000256" key="13">
    <source>
        <dbReference type="SAM" id="Coils"/>
    </source>
</evidence>
<comment type="subcellular location">
    <subcellularLocation>
        <location evidence="1">Nucleus</location>
        <location evidence="1">Nucleoplasm</location>
    </subcellularLocation>
</comment>
<evidence type="ECO:0000256" key="9">
    <source>
        <dbReference type="ARBA" id="ARBA00023163"/>
    </source>
</evidence>
<evidence type="ECO:0000256" key="10">
    <source>
        <dbReference type="ARBA" id="ARBA00023242"/>
    </source>
</evidence>
<evidence type="ECO:0000256" key="3">
    <source>
        <dbReference type="ARBA" id="ARBA00022723"/>
    </source>
</evidence>
<keyword evidence="9" id="KW-0804">Transcription</keyword>
<dbReference type="SUPFAM" id="SSF57716">
    <property type="entry name" value="Glucocorticoid receptor-like (DNA-binding domain)"/>
    <property type="match status" value="1"/>
</dbReference>
<feature type="compositionally biased region" description="Basic and acidic residues" evidence="14">
    <location>
        <begin position="102"/>
        <end position="119"/>
    </location>
</feature>
<dbReference type="InterPro" id="IPR006612">
    <property type="entry name" value="THAP_Znf"/>
</dbReference>
<dbReference type="InterPro" id="IPR026516">
    <property type="entry name" value="THAP1/10"/>
</dbReference>
<dbReference type="Pfam" id="PF05485">
    <property type="entry name" value="THAP"/>
    <property type="match status" value="1"/>
</dbReference>
<gene>
    <name evidence="16" type="ORF">PYX00_009011</name>
</gene>
<dbReference type="PANTHER" id="PTHR46600">
    <property type="entry name" value="THAP DOMAIN-CONTAINING"/>
    <property type="match status" value="1"/>
</dbReference>
<keyword evidence="3" id="KW-0479">Metal-binding</keyword>
<comment type="similarity">
    <text evidence="2">Belongs to the THAP1 family.</text>
</comment>
<evidence type="ECO:0000256" key="8">
    <source>
        <dbReference type="ARBA" id="ARBA00023125"/>
    </source>
</evidence>
<sequence length="316" mass="36075">MVIVCAAPGCSRKKDNVTTRGSSVQFHRFPLRKPDVLAEWVKAMKTKNFKPNVNSYLCNAHFKDSDYELKPTNAGRHLKPNAVPSIMGGKRLRKARKVRMKKQTESDTDSKGEVEQLETKDEEEVEYFDIDTSKMSASDTKSQLAGILENESKGALQVLVVGEDGRITNSEYVLKKEVDSEEEDGKHEYETVNDIGHKDEFVLMKTDNENSIHGIKSEQLSDLWYGSMKNKLQVAELEEKLMASRRKVRISEMKCKRLEKKLSELKTLLKLLVLKRGKGVKNLSELLEEYGNQSDLKYQIEVKYENDEESNSSQCN</sequence>
<dbReference type="SMART" id="SM00692">
    <property type="entry name" value="DM3"/>
    <property type="match status" value="1"/>
</dbReference>
<name>A0AAW2H9M6_9NEOP</name>
<evidence type="ECO:0000259" key="15">
    <source>
        <dbReference type="PROSITE" id="PS50950"/>
    </source>
</evidence>
<dbReference type="GO" id="GO:0005654">
    <property type="term" value="C:nucleoplasm"/>
    <property type="evidence" value="ECO:0007669"/>
    <property type="project" value="UniProtKB-SubCell"/>
</dbReference>
<dbReference type="EMBL" id="JARGDH010000005">
    <property type="protein sequence ID" value="KAL0266493.1"/>
    <property type="molecule type" value="Genomic_DNA"/>
</dbReference>
<dbReference type="GO" id="GO:0043565">
    <property type="term" value="F:sequence-specific DNA binding"/>
    <property type="evidence" value="ECO:0007669"/>
    <property type="project" value="InterPro"/>
</dbReference>
<keyword evidence="11" id="KW-0131">Cell cycle</keyword>
<evidence type="ECO:0000256" key="5">
    <source>
        <dbReference type="ARBA" id="ARBA00022833"/>
    </source>
</evidence>
<evidence type="ECO:0000256" key="2">
    <source>
        <dbReference type="ARBA" id="ARBA00006177"/>
    </source>
</evidence>